<dbReference type="SUPFAM" id="SSF52540">
    <property type="entry name" value="P-loop containing nucleoside triphosphate hydrolases"/>
    <property type="match status" value="1"/>
</dbReference>
<gene>
    <name evidence="4" type="ORF">SAMN04488498_12318</name>
</gene>
<reference evidence="4 5" key="1">
    <citation type="submission" date="2016-10" db="EMBL/GenBank/DDBJ databases">
        <authorList>
            <person name="Varghese N."/>
            <person name="Submissions S."/>
        </authorList>
    </citation>
    <scope>NUCLEOTIDE SEQUENCE [LARGE SCALE GENOMIC DNA]</scope>
    <source>
        <strain evidence="4 5">DSM 21822</strain>
    </source>
</reference>
<feature type="region of interest" description="Disordered" evidence="2">
    <location>
        <begin position="1"/>
        <end position="52"/>
    </location>
</feature>
<comment type="similarity">
    <text evidence="1">Belongs to the GSP E family.</text>
</comment>
<evidence type="ECO:0000256" key="2">
    <source>
        <dbReference type="SAM" id="MobiDB-lite"/>
    </source>
</evidence>
<name>A0A1I4E870_9HYPH</name>
<dbReference type="InterPro" id="IPR001482">
    <property type="entry name" value="T2SS/T4SS_dom"/>
</dbReference>
<evidence type="ECO:0000259" key="3">
    <source>
        <dbReference type="Pfam" id="PF00437"/>
    </source>
</evidence>
<dbReference type="PANTHER" id="PTHR30486:SF15">
    <property type="entry name" value="TYPE II_IV SECRETION SYSTEM ATPASE"/>
    <property type="match status" value="1"/>
</dbReference>
<feature type="domain" description="Bacterial type II secretion system protein E" evidence="3">
    <location>
        <begin position="123"/>
        <end position="408"/>
    </location>
</feature>
<dbReference type="Pfam" id="PF00437">
    <property type="entry name" value="T2SSE"/>
    <property type="match status" value="1"/>
</dbReference>
<dbReference type="CDD" id="cd01130">
    <property type="entry name" value="VirB11-like_ATPase"/>
    <property type="match status" value="1"/>
</dbReference>
<dbReference type="Gene3D" id="3.40.50.300">
    <property type="entry name" value="P-loop containing nucleotide triphosphate hydrolases"/>
    <property type="match status" value="1"/>
</dbReference>
<dbReference type="EMBL" id="FOSL01000023">
    <property type="protein sequence ID" value="SFL01120.1"/>
    <property type="molecule type" value="Genomic_DNA"/>
</dbReference>
<evidence type="ECO:0000256" key="1">
    <source>
        <dbReference type="ARBA" id="ARBA00006611"/>
    </source>
</evidence>
<sequence>MTSRFSTLQRRTVEHERPAEPRPPRDHGAVLIPNVRKPGPAPKPEPTTAATAKTANKVLEARSRIHRLLLDEINLVALERMPKDEMRRQVHDFVSEKTREERMAINVAELDALVDDIVDEMVGLGPLEPLLKDPTINDILINGHQNCFVERQGKLQQVHIPFKDEAHLLRIINKIVAAVGRRVDESQPMVDARMLDGSRFNAAIRPVGVDGPLVSIRKFSKNKLGLHKLVEFGAITQNMAEVLAAAVHARKTTIISGGTGTGKTTMLNALSAFIPEDERLITIEDAAELQLQQPHVARMETRPANIEGHGELKQRDLVKNALRMRPDRVILGECRGEEAFDMLQAMNTGHEGSMATIHANTPRDAISRLEQMLGMTGMPMTVQSIRSQIASALDLIVQLTRLSDGKRKVTSVAEVTGMEGDVIQMQEIFRFVRTGMDSDGKIVGYYEATGIRPRFLEDLKAMGIEFPGKYFEPGKPQD</sequence>
<organism evidence="4 5">
    <name type="scientific">Neomesorhizobium albiziae</name>
    <dbReference type="NCBI Taxonomy" id="335020"/>
    <lineage>
        <taxon>Bacteria</taxon>
        <taxon>Pseudomonadati</taxon>
        <taxon>Pseudomonadota</taxon>
        <taxon>Alphaproteobacteria</taxon>
        <taxon>Hyphomicrobiales</taxon>
        <taxon>Phyllobacteriaceae</taxon>
        <taxon>Neomesorhizobium</taxon>
    </lineage>
</organism>
<dbReference type="GO" id="GO:0016887">
    <property type="term" value="F:ATP hydrolysis activity"/>
    <property type="evidence" value="ECO:0007669"/>
    <property type="project" value="InterPro"/>
</dbReference>
<feature type="compositionally biased region" description="Basic and acidic residues" evidence="2">
    <location>
        <begin position="11"/>
        <end position="28"/>
    </location>
</feature>
<dbReference type="InterPro" id="IPR050921">
    <property type="entry name" value="T4SS_GSP_E_ATPase"/>
</dbReference>
<protein>
    <submittedName>
        <fullName evidence="4">Pilus assembly protein CpaF</fullName>
    </submittedName>
</protein>
<proteinExistence type="inferred from homology"/>
<dbReference type="Proteomes" id="UP000323300">
    <property type="component" value="Unassembled WGS sequence"/>
</dbReference>
<dbReference type="RefSeq" id="WP_149763006.1">
    <property type="nucleotide sequence ID" value="NZ_BSPE01000066.1"/>
</dbReference>
<dbReference type="AlphaFoldDB" id="A0A1I4E870"/>
<evidence type="ECO:0000313" key="4">
    <source>
        <dbReference type="EMBL" id="SFL01120.1"/>
    </source>
</evidence>
<keyword evidence="5" id="KW-1185">Reference proteome</keyword>
<dbReference type="PANTHER" id="PTHR30486">
    <property type="entry name" value="TWITCHING MOTILITY PROTEIN PILT"/>
    <property type="match status" value="1"/>
</dbReference>
<evidence type="ECO:0000313" key="5">
    <source>
        <dbReference type="Proteomes" id="UP000323300"/>
    </source>
</evidence>
<dbReference type="OrthoDB" id="9810761at2"/>
<feature type="compositionally biased region" description="Polar residues" evidence="2">
    <location>
        <begin position="1"/>
        <end position="10"/>
    </location>
</feature>
<dbReference type="Gene3D" id="3.30.450.380">
    <property type="match status" value="1"/>
</dbReference>
<accession>A0A1I4E870</accession>
<dbReference type="InterPro" id="IPR027417">
    <property type="entry name" value="P-loop_NTPase"/>
</dbReference>